<comment type="similarity">
    <text evidence="1">Belongs to the AAA ATPase family.</text>
</comment>
<dbReference type="GO" id="GO:0005524">
    <property type="term" value="F:ATP binding"/>
    <property type="evidence" value="ECO:0007669"/>
    <property type="project" value="UniProtKB-KW"/>
</dbReference>
<dbReference type="SMART" id="SM00382">
    <property type="entry name" value="AAA"/>
    <property type="match status" value="1"/>
</dbReference>
<dbReference type="SUPFAM" id="SSF52540">
    <property type="entry name" value="P-loop containing nucleoside triphosphate hydrolases"/>
    <property type="match status" value="1"/>
</dbReference>
<dbReference type="GO" id="GO:0016887">
    <property type="term" value="F:ATP hydrolysis activity"/>
    <property type="evidence" value="ECO:0007669"/>
    <property type="project" value="InterPro"/>
</dbReference>
<proteinExistence type="inferred from homology"/>
<dbReference type="InterPro" id="IPR027417">
    <property type="entry name" value="P-loop_NTPase"/>
</dbReference>
<dbReference type="EMBL" id="LAZR01037753">
    <property type="protein sequence ID" value="KKL21381.1"/>
    <property type="molecule type" value="Genomic_DNA"/>
</dbReference>
<gene>
    <name evidence="5" type="ORF">LCGC14_2446040</name>
</gene>
<accession>A0A0F9DUN6</accession>
<reference evidence="5" key="1">
    <citation type="journal article" date="2015" name="Nature">
        <title>Complex archaea that bridge the gap between prokaryotes and eukaryotes.</title>
        <authorList>
            <person name="Spang A."/>
            <person name="Saw J.H."/>
            <person name="Jorgensen S.L."/>
            <person name="Zaremba-Niedzwiedzka K."/>
            <person name="Martijn J."/>
            <person name="Lind A.E."/>
            <person name="van Eijk R."/>
            <person name="Schleper C."/>
            <person name="Guy L."/>
            <person name="Ettema T.J."/>
        </authorList>
    </citation>
    <scope>NUCLEOTIDE SEQUENCE</scope>
</reference>
<name>A0A0F9DUN6_9ZZZZ</name>
<keyword evidence="3" id="KW-0067">ATP-binding</keyword>
<evidence type="ECO:0000313" key="5">
    <source>
        <dbReference type="EMBL" id="KKL21381.1"/>
    </source>
</evidence>
<dbReference type="CDD" id="cd19481">
    <property type="entry name" value="RecA-like_protease"/>
    <property type="match status" value="1"/>
</dbReference>
<dbReference type="AlphaFoldDB" id="A0A0F9DUN6"/>
<sequence>MEHVIDPIKTGKRTKAIGILFYGPPGTGKTLYAKSIAQELNRPLIILNPSHFLVEGFGGIVRKATEIVEKLKYLENVVVLFDEMDELIRSRAIKGEYETRLFTTSMLPMLSDLHDKDNFVYICNTNNYKNIDEATIRPGRFDITIFIGPPHIDEILKMIREHLEKLEIGDEKKLIYYDIFEKNFKDELKDLFYHDILDLMTETKKIICEPLENEKFITELSNIVQNYSKHSKAELKKYDHGIKESTIHFSL</sequence>
<evidence type="ECO:0000256" key="3">
    <source>
        <dbReference type="ARBA" id="ARBA00022840"/>
    </source>
</evidence>
<dbReference type="Pfam" id="PF00004">
    <property type="entry name" value="AAA"/>
    <property type="match status" value="1"/>
</dbReference>
<keyword evidence="2" id="KW-0547">Nucleotide-binding</keyword>
<feature type="domain" description="AAA+ ATPase" evidence="4">
    <location>
        <begin position="15"/>
        <end position="151"/>
    </location>
</feature>
<evidence type="ECO:0000256" key="2">
    <source>
        <dbReference type="ARBA" id="ARBA00022741"/>
    </source>
</evidence>
<comment type="caution">
    <text evidence="5">The sequence shown here is derived from an EMBL/GenBank/DDBJ whole genome shotgun (WGS) entry which is preliminary data.</text>
</comment>
<evidence type="ECO:0000256" key="1">
    <source>
        <dbReference type="ARBA" id="ARBA00006914"/>
    </source>
</evidence>
<dbReference type="InterPro" id="IPR003959">
    <property type="entry name" value="ATPase_AAA_core"/>
</dbReference>
<dbReference type="InterPro" id="IPR003593">
    <property type="entry name" value="AAA+_ATPase"/>
</dbReference>
<dbReference type="InterPro" id="IPR050221">
    <property type="entry name" value="26S_Proteasome_ATPase"/>
</dbReference>
<protein>
    <recommendedName>
        <fullName evidence="4">AAA+ ATPase domain-containing protein</fullName>
    </recommendedName>
</protein>
<evidence type="ECO:0000259" key="4">
    <source>
        <dbReference type="SMART" id="SM00382"/>
    </source>
</evidence>
<dbReference type="PANTHER" id="PTHR23073">
    <property type="entry name" value="26S PROTEASOME REGULATORY SUBUNIT"/>
    <property type="match status" value="1"/>
</dbReference>
<organism evidence="5">
    <name type="scientific">marine sediment metagenome</name>
    <dbReference type="NCBI Taxonomy" id="412755"/>
    <lineage>
        <taxon>unclassified sequences</taxon>
        <taxon>metagenomes</taxon>
        <taxon>ecological metagenomes</taxon>
    </lineage>
</organism>
<dbReference type="Gene3D" id="3.40.50.300">
    <property type="entry name" value="P-loop containing nucleotide triphosphate hydrolases"/>
    <property type="match status" value="1"/>
</dbReference>